<evidence type="ECO:0008006" key="4">
    <source>
        <dbReference type="Google" id="ProtNLM"/>
    </source>
</evidence>
<name>A0A0D7BT46_9AGAR</name>
<dbReference type="SUPFAM" id="SSF52047">
    <property type="entry name" value="RNI-like"/>
    <property type="match status" value="1"/>
</dbReference>
<evidence type="ECO:0000313" key="3">
    <source>
        <dbReference type="Proteomes" id="UP000054007"/>
    </source>
</evidence>
<dbReference type="InterPro" id="IPR032675">
    <property type="entry name" value="LRR_dom_sf"/>
</dbReference>
<keyword evidence="1" id="KW-0175">Coiled coil</keyword>
<proteinExistence type="predicted"/>
<keyword evidence="3" id="KW-1185">Reference proteome</keyword>
<sequence length="515" mass="57897">MSQPSLHDATAVLRARANYALDDHDPTQFSQTLEQQQSELSAIEEVVSRLEGQLLKACSQREELRNSIFLHKQLVKPSPIRRIPPEILSYILSLHSASFVDLESIQLHTEDDLNHLILQIRRSQNLLLSVCRLWSQVVLSDCRCWQLAVVFHPNQLSSEEEREDHWKCIEKRLAFAGDSAPITLVLSPSPKNGGQPDTVDQCREAAILQTVGARLSRLVSMPKGLHLLHLLQNDTAHNALEKITIVWPSGNWESTITKLVSTLPYLSGLLSLSIQHSRYVLPMLGGKIASATIRRLHLPPMRKTDILKMLENTPQLRHLRITKIVEAARLPKRPIVFHPNLQSLVVTYGGQNFDMLCLTTLPSLQYLDVLLAPNWPRPKVDFDFFERSGYPIKQLSLSGCRAAGLPELLHSLPNLSRIALRENPEGLHFLLNKLASDAPIFPKSVVELTFPETHRGRYHVDELKSALEGILARQEEYGLSCIRTANHRDEALQPVIQKLVEAGISVTGGVYDVGH</sequence>
<reference evidence="2 3" key="1">
    <citation type="journal article" date="2015" name="Fungal Genet. Biol.">
        <title>Evolution of novel wood decay mechanisms in Agaricales revealed by the genome sequences of Fistulina hepatica and Cylindrobasidium torrendii.</title>
        <authorList>
            <person name="Floudas D."/>
            <person name="Held B.W."/>
            <person name="Riley R."/>
            <person name="Nagy L.G."/>
            <person name="Koehler G."/>
            <person name="Ransdell A.S."/>
            <person name="Younus H."/>
            <person name="Chow J."/>
            <person name="Chiniquy J."/>
            <person name="Lipzen A."/>
            <person name="Tritt A."/>
            <person name="Sun H."/>
            <person name="Haridas S."/>
            <person name="LaButti K."/>
            <person name="Ohm R.A."/>
            <person name="Kues U."/>
            <person name="Blanchette R.A."/>
            <person name="Grigoriev I.V."/>
            <person name="Minto R.E."/>
            <person name="Hibbett D.S."/>
        </authorList>
    </citation>
    <scope>NUCLEOTIDE SEQUENCE [LARGE SCALE GENOMIC DNA]</scope>
    <source>
        <strain evidence="2 3">FP15055 ss-10</strain>
    </source>
</reference>
<dbReference type="OrthoDB" id="2970657at2759"/>
<gene>
    <name evidence="2" type="ORF">CYLTODRAFT_485442</name>
</gene>
<dbReference type="Proteomes" id="UP000054007">
    <property type="component" value="Unassembled WGS sequence"/>
</dbReference>
<accession>A0A0D7BT46</accession>
<dbReference type="EMBL" id="KN880435">
    <property type="protein sequence ID" value="KIY73597.1"/>
    <property type="molecule type" value="Genomic_DNA"/>
</dbReference>
<evidence type="ECO:0000256" key="1">
    <source>
        <dbReference type="SAM" id="Coils"/>
    </source>
</evidence>
<feature type="coiled-coil region" evidence="1">
    <location>
        <begin position="33"/>
        <end position="67"/>
    </location>
</feature>
<organism evidence="2 3">
    <name type="scientific">Cylindrobasidium torrendii FP15055 ss-10</name>
    <dbReference type="NCBI Taxonomy" id="1314674"/>
    <lineage>
        <taxon>Eukaryota</taxon>
        <taxon>Fungi</taxon>
        <taxon>Dikarya</taxon>
        <taxon>Basidiomycota</taxon>
        <taxon>Agaricomycotina</taxon>
        <taxon>Agaricomycetes</taxon>
        <taxon>Agaricomycetidae</taxon>
        <taxon>Agaricales</taxon>
        <taxon>Marasmiineae</taxon>
        <taxon>Physalacriaceae</taxon>
        <taxon>Cylindrobasidium</taxon>
    </lineage>
</organism>
<dbReference type="Gene3D" id="3.80.10.10">
    <property type="entry name" value="Ribonuclease Inhibitor"/>
    <property type="match status" value="1"/>
</dbReference>
<evidence type="ECO:0000313" key="2">
    <source>
        <dbReference type="EMBL" id="KIY73597.1"/>
    </source>
</evidence>
<protein>
    <recommendedName>
        <fullName evidence="4">F-box domain-containing protein</fullName>
    </recommendedName>
</protein>
<dbReference type="AlphaFoldDB" id="A0A0D7BT46"/>